<dbReference type="Proteomes" id="UP001597371">
    <property type="component" value="Unassembled WGS sequence"/>
</dbReference>
<dbReference type="Pfam" id="PF09339">
    <property type="entry name" value="HTH_IclR"/>
    <property type="match status" value="1"/>
</dbReference>
<dbReference type="PROSITE" id="PS51078">
    <property type="entry name" value="ICLR_ED"/>
    <property type="match status" value="1"/>
</dbReference>
<evidence type="ECO:0000256" key="2">
    <source>
        <dbReference type="ARBA" id="ARBA00023125"/>
    </source>
</evidence>
<dbReference type="EMBL" id="JBHUIJ010000028">
    <property type="protein sequence ID" value="MFD2239237.1"/>
    <property type="molecule type" value="Genomic_DNA"/>
</dbReference>
<dbReference type="Gene3D" id="3.30.450.40">
    <property type="match status" value="1"/>
</dbReference>
<dbReference type="Gene3D" id="1.10.10.10">
    <property type="entry name" value="Winged helix-like DNA-binding domain superfamily/Winged helix DNA-binding domain"/>
    <property type="match status" value="1"/>
</dbReference>
<keyword evidence="7" id="KW-1185">Reference proteome</keyword>
<comment type="caution">
    <text evidence="6">The sequence shown here is derived from an EMBL/GenBank/DDBJ whole genome shotgun (WGS) entry which is preliminary data.</text>
</comment>
<evidence type="ECO:0000313" key="6">
    <source>
        <dbReference type="EMBL" id="MFD2239237.1"/>
    </source>
</evidence>
<keyword evidence="1" id="KW-0805">Transcription regulation</keyword>
<dbReference type="Pfam" id="PF01614">
    <property type="entry name" value="IclR_C"/>
    <property type="match status" value="1"/>
</dbReference>
<dbReference type="InterPro" id="IPR050707">
    <property type="entry name" value="HTH_MetabolicPath_Reg"/>
</dbReference>
<name>A0ABW5CTD0_9HYPH</name>
<protein>
    <submittedName>
        <fullName evidence="6">IclR family transcriptional regulator</fullName>
    </submittedName>
</protein>
<dbReference type="SMART" id="SM00346">
    <property type="entry name" value="HTH_ICLR"/>
    <property type="match status" value="1"/>
</dbReference>
<dbReference type="InterPro" id="IPR029016">
    <property type="entry name" value="GAF-like_dom_sf"/>
</dbReference>
<dbReference type="InterPro" id="IPR014757">
    <property type="entry name" value="Tscrpt_reg_IclR_C"/>
</dbReference>
<proteinExistence type="predicted"/>
<dbReference type="RefSeq" id="WP_209738323.1">
    <property type="nucleotide sequence ID" value="NZ_CP072611.1"/>
</dbReference>
<gene>
    <name evidence="6" type="ORF">ACFSKQ_17445</name>
</gene>
<reference evidence="7" key="1">
    <citation type="journal article" date="2019" name="Int. J. Syst. Evol. Microbiol.">
        <title>The Global Catalogue of Microorganisms (GCM) 10K type strain sequencing project: providing services to taxonomists for standard genome sequencing and annotation.</title>
        <authorList>
            <consortium name="The Broad Institute Genomics Platform"/>
            <consortium name="The Broad Institute Genome Sequencing Center for Infectious Disease"/>
            <person name="Wu L."/>
            <person name="Ma J."/>
        </authorList>
    </citation>
    <scope>NUCLEOTIDE SEQUENCE [LARGE SCALE GENOMIC DNA]</scope>
    <source>
        <strain evidence="7">ZS-35-S2</strain>
    </source>
</reference>
<dbReference type="SUPFAM" id="SSF55781">
    <property type="entry name" value="GAF domain-like"/>
    <property type="match status" value="1"/>
</dbReference>
<dbReference type="PROSITE" id="PS51077">
    <property type="entry name" value="HTH_ICLR"/>
    <property type="match status" value="1"/>
</dbReference>
<sequence>MSERVGDGSPAEAGARTYSAPALEKGLDILELLSCREGGLSQREIARELGRSVGEIYRMLNCLVDRNYVALNDEVYTLTTKLYELAHRHPPTERLIVEAAPLMRGLADRLQQACHLTVFGSGKQIVIAKQDAPDGIGFAVQVGAQIAVPQSASGQVLVAFQSVEVRRARLDECMAGRPGEERAAFEALLEEVVRKGFASLESRQYRGVQAVSFPVLDSMHNALAALTVPYLERLDIDDRTRLVDVERELAEAARCLTARMGGRALAAAA</sequence>
<evidence type="ECO:0000259" key="5">
    <source>
        <dbReference type="PROSITE" id="PS51078"/>
    </source>
</evidence>
<accession>A0ABW5CTD0</accession>
<dbReference type="InterPro" id="IPR036388">
    <property type="entry name" value="WH-like_DNA-bd_sf"/>
</dbReference>
<evidence type="ECO:0000256" key="1">
    <source>
        <dbReference type="ARBA" id="ARBA00023015"/>
    </source>
</evidence>
<evidence type="ECO:0000313" key="7">
    <source>
        <dbReference type="Proteomes" id="UP001597371"/>
    </source>
</evidence>
<dbReference type="SUPFAM" id="SSF46785">
    <property type="entry name" value="Winged helix' DNA-binding domain"/>
    <property type="match status" value="1"/>
</dbReference>
<keyword evidence="2" id="KW-0238">DNA-binding</keyword>
<dbReference type="PANTHER" id="PTHR30136:SF7">
    <property type="entry name" value="HTH-TYPE TRANSCRIPTIONAL REGULATOR KDGR-RELATED"/>
    <property type="match status" value="1"/>
</dbReference>
<feature type="domain" description="IclR-ED" evidence="5">
    <location>
        <begin position="81"/>
        <end position="262"/>
    </location>
</feature>
<dbReference type="PANTHER" id="PTHR30136">
    <property type="entry name" value="HELIX-TURN-HELIX TRANSCRIPTIONAL REGULATOR, ICLR FAMILY"/>
    <property type="match status" value="1"/>
</dbReference>
<organism evidence="6 7">
    <name type="scientific">Aureimonas populi</name>
    <dbReference type="NCBI Taxonomy" id="1701758"/>
    <lineage>
        <taxon>Bacteria</taxon>
        <taxon>Pseudomonadati</taxon>
        <taxon>Pseudomonadota</taxon>
        <taxon>Alphaproteobacteria</taxon>
        <taxon>Hyphomicrobiales</taxon>
        <taxon>Aurantimonadaceae</taxon>
        <taxon>Aureimonas</taxon>
    </lineage>
</organism>
<keyword evidence="3" id="KW-0804">Transcription</keyword>
<evidence type="ECO:0000259" key="4">
    <source>
        <dbReference type="PROSITE" id="PS51077"/>
    </source>
</evidence>
<feature type="domain" description="HTH iclR-type" evidence="4">
    <location>
        <begin position="20"/>
        <end position="80"/>
    </location>
</feature>
<dbReference type="InterPro" id="IPR036390">
    <property type="entry name" value="WH_DNA-bd_sf"/>
</dbReference>
<dbReference type="InterPro" id="IPR005471">
    <property type="entry name" value="Tscrpt_reg_IclR_N"/>
</dbReference>
<evidence type="ECO:0000256" key="3">
    <source>
        <dbReference type="ARBA" id="ARBA00023163"/>
    </source>
</evidence>